<dbReference type="GO" id="GO:0016829">
    <property type="term" value="F:lyase activity"/>
    <property type="evidence" value="ECO:0007669"/>
    <property type="project" value="UniProtKB-KW"/>
</dbReference>
<keyword evidence="2" id="KW-0443">Lipid metabolism</keyword>
<dbReference type="PANTHER" id="PTHR11941:SF169">
    <property type="entry name" value="(7AS)-7A-METHYL-1,5-DIOXO-2,3,5,6,7,7A-HEXAHYDRO-1H-INDENE-CARBOXYL-COA HYDROLASE"/>
    <property type="match status" value="1"/>
</dbReference>
<dbReference type="InterPro" id="IPR018376">
    <property type="entry name" value="Enoyl-CoA_hyd/isom_CS"/>
</dbReference>
<keyword evidence="6" id="KW-1185">Reference proteome</keyword>
<comment type="similarity">
    <text evidence="1 4">Belongs to the enoyl-CoA hydratase/isomerase family.</text>
</comment>
<evidence type="ECO:0000256" key="4">
    <source>
        <dbReference type="RuleBase" id="RU003707"/>
    </source>
</evidence>
<dbReference type="AlphaFoldDB" id="A0A1M6NJE4"/>
<reference evidence="5 6" key="1">
    <citation type="submission" date="2016-11" db="EMBL/GenBank/DDBJ databases">
        <authorList>
            <person name="Jaros S."/>
            <person name="Januszkiewicz K."/>
            <person name="Wedrychowicz H."/>
        </authorList>
    </citation>
    <scope>NUCLEOTIDE SEQUENCE [LARGE SCALE GENOMIC DNA]</scope>
    <source>
        <strain evidence="5 6">DSM 43832</strain>
    </source>
</reference>
<dbReference type="Proteomes" id="UP000184363">
    <property type="component" value="Unassembled WGS sequence"/>
</dbReference>
<dbReference type="STRING" id="1848.SAMN05443637_101287"/>
<dbReference type="InterPro" id="IPR029045">
    <property type="entry name" value="ClpP/crotonase-like_dom_sf"/>
</dbReference>
<evidence type="ECO:0000313" key="5">
    <source>
        <dbReference type="EMBL" id="SHJ95827.1"/>
    </source>
</evidence>
<gene>
    <name evidence="5" type="ORF">SAMN05443637_101287</name>
</gene>
<dbReference type="PANTHER" id="PTHR11941">
    <property type="entry name" value="ENOYL-COA HYDRATASE-RELATED"/>
    <property type="match status" value="1"/>
</dbReference>
<evidence type="ECO:0000256" key="3">
    <source>
        <dbReference type="ARBA" id="ARBA00023239"/>
    </source>
</evidence>
<dbReference type="Gene3D" id="3.90.226.10">
    <property type="entry name" value="2-enoyl-CoA Hydratase, Chain A, domain 1"/>
    <property type="match status" value="1"/>
</dbReference>
<organism evidence="5 6">
    <name type="scientific">Pseudonocardia thermophila</name>
    <dbReference type="NCBI Taxonomy" id="1848"/>
    <lineage>
        <taxon>Bacteria</taxon>
        <taxon>Bacillati</taxon>
        <taxon>Actinomycetota</taxon>
        <taxon>Actinomycetes</taxon>
        <taxon>Pseudonocardiales</taxon>
        <taxon>Pseudonocardiaceae</taxon>
        <taxon>Pseudonocardia</taxon>
    </lineage>
</organism>
<evidence type="ECO:0000256" key="1">
    <source>
        <dbReference type="ARBA" id="ARBA00005254"/>
    </source>
</evidence>
<name>A0A1M6NJE4_PSETH</name>
<dbReference type="SUPFAM" id="SSF52096">
    <property type="entry name" value="ClpP/crotonase"/>
    <property type="match status" value="1"/>
</dbReference>
<evidence type="ECO:0000313" key="6">
    <source>
        <dbReference type="Proteomes" id="UP000184363"/>
    </source>
</evidence>
<accession>A0A1M6NJE4</accession>
<protein>
    <submittedName>
        <fullName evidence="5">Enoyl-CoA hydratase/carnithine racemase</fullName>
    </submittedName>
</protein>
<dbReference type="CDD" id="cd06558">
    <property type="entry name" value="crotonase-like"/>
    <property type="match status" value="1"/>
</dbReference>
<dbReference type="Pfam" id="PF00378">
    <property type="entry name" value="ECH_1"/>
    <property type="match status" value="1"/>
</dbReference>
<proteinExistence type="inferred from homology"/>
<dbReference type="GO" id="GO:0006635">
    <property type="term" value="P:fatty acid beta-oxidation"/>
    <property type="evidence" value="ECO:0007669"/>
    <property type="project" value="TreeGrafter"/>
</dbReference>
<evidence type="ECO:0000256" key="2">
    <source>
        <dbReference type="ARBA" id="ARBA00023098"/>
    </source>
</evidence>
<sequence length="265" mass="27943">MDLDLLARSGLRFDLTDLADGRRATITLDRPDKLNAQSPDMWDALRGIGEALPDDVRVVVVRGAGRAFSAGLDRKYFTTGEVDGRPGIGSLGAMPEEEADEIIACFQEGFAWLRDPARVTIAAVHGHAIGAGFQLALACDVRIVADDVQFCMAEPRLGLVPDLGGTFPLVHTVGYARAVEICLSGRRVGAEEAVAIGLALRAVPAAELEKATDELVESLAGGPRAAARETLGLLAACTEGRDPAAAFAAERKAQIRLLRAMAGNT</sequence>
<dbReference type="InterPro" id="IPR001753">
    <property type="entry name" value="Enoyl-CoA_hydra/iso"/>
</dbReference>
<dbReference type="EMBL" id="FRAP01000001">
    <property type="protein sequence ID" value="SHJ95827.1"/>
    <property type="molecule type" value="Genomic_DNA"/>
</dbReference>
<dbReference type="PROSITE" id="PS00166">
    <property type="entry name" value="ENOYL_COA_HYDRATASE"/>
    <property type="match status" value="1"/>
</dbReference>
<keyword evidence="3" id="KW-0456">Lyase</keyword>